<dbReference type="GO" id="GO:0004356">
    <property type="term" value="F:glutamine synthetase activity"/>
    <property type="evidence" value="ECO:0007669"/>
    <property type="project" value="InterPro"/>
</dbReference>
<dbReference type="PANTHER" id="PTHR43407">
    <property type="entry name" value="GLUTAMINE SYNTHETASE"/>
    <property type="match status" value="1"/>
</dbReference>
<comment type="caution">
    <text evidence="3">The sequence shown here is derived from an EMBL/GenBank/DDBJ whole genome shotgun (WGS) entry which is preliminary data.</text>
</comment>
<dbReference type="PANTHER" id="PTHR43407:SF1">
    <property type="entry name" value="LENGSIN"/>
    <property type="match status" value="1"/>
</dbReference>
<dbReference type="InterPro" id="IPR014746">
    <property type="entry name" value="Gln_synth/guanido_kin_cat_dom"/>
</dbReference>
<name>A0A0F9AJE9_9ZZZZ</name>
<dbReference type="EMBL" id="LAZR01042357">
    <property type="protein sequence ID" value="KKL09719.1"/>
    <property type="molecule type" value="Genomic_DNA"/>
</dbReference>
<dbReference type="SUPFAM" id="SSF54368">
    <property type="entry name" value="Glutamine synthetase, N-terminal domain"/>
    <property type="match status" value="1"/>
</dbReference>
<dbReference type="SMART" id="SM01230">
    <property type="entry name" value="Gln-synt_C"/>
    <property type="match status" value="1"/>
</dbReference>
<dbReference type="GO" id="GO:0005737">
    <property type="term" value="C:cytoplasm"/>
    <property type="evidence" value="ECO:0007669"/>
    <property type="project" value="TreeGrafter"/>
</dbReference>
<organism evidence="3">
    <name type="scientific">marine sediment metagenome</name>
    <dbReference type="NCBI Taxonomy" id="412755"/>
    <lineage>
        <taxon>unclassified sequences</taxon>
        <taxon>metagenomes</taxon>
        <taxon>ecological metagenomes</taxon>
    </lineage>
</organism>
<protein>
    <recommendedName>
        <fullName evidence="2">GS catalytic domain-containing protein</fullName>
    </recommendedName>
</protein>
<accession>A0A0F9AJE9</accession>
<dbReference type="Pfam" id="PF00120">
    <property type="entry name" value="Gln-synt_C"/>
    <property type="match status" value="1"/>
</dbReference>
<evidence type="ECO:0000313" key="3">
    <source>
        <dbReference type="EMBL" id="KKL09719.1"/>
    </source>
</evidence>
<dbReference type="GO" id="GO:0016020">
    <property type="term" value="C:membrane"/>
    <property type="evidence" value="ECO:0007669"/>
    <property type="project" value="TreeGrafter"/>
</dbReference>
<comment type="similarity">
    <text evidence="1">Belongs to the glutamine synthetase family.</text>
</comment>
<dbReference type="AlphaFoldDB" id="A0A0F9AJE9"/>
<sequence length="317" mass="36005">MVMRDKCVRTISPLRPTQIDGSSVGMKPTNCSDVILIPDEKSLFYDPIREMTSVFAFIKNPDGSDINEDYRTIAKKAMEQNNETKGSLFGIEPEAYVLDKSNLLLGINKKLSDIKQGEYYNSLEPIDTTFKIREKIVEKLLEAGFSVESHHSEVGPSQFEISWECSNLLDTCDKFMLYKYIAENICNQMGCEISFSPKKYEYFNGSGLHHHVSLPCFSIDKKYMMAFANGLIAHYDDLLAVCCVSDKSPARLIEGFEAPTKDNNAIGLYDRTKTIRIPYGENRIEYRLPDPSCLIYKFLPLMLKYGLEGIDKLNNAI</sequence>
<dbReference type="InterPro" id="IPR008146">
    <property type="entry name" value="Gln_synth_cat_dom"/>
</dbReference>
<proteinExistence type="inferred from homology"/>
<dbReference type="Gene3D" id="3.30.590.10">
    <property type="entry name" value="Glutamine synthetase/guanido kinase, catalytic domain"/>
    <property type="match status" value="1"/>
</dbReference>
<evidence type="ECO:0000256" key="1">
    <source>
        <dbReference type="ARBA" id="ARBA00009897"/>
    </source>
</evidence>
<dbReference type="GO" id="GO:0006542">
    <property type="term" value="P:glutamine biosynthetic process"/>
    <property type="evidence" value="ECO:0007669"/>
    <property type="project" value="InterPro"/>
</dbReference>
<dbReference type="GO" id="GO:0019740">
    <property type="term" value="P:nitrogen utilization"/>
    <property type="evidence" value="ECO:0007669"/>
    <property type="project" value="TreeGrafter"/>
</dbReference>
<feature type="domain" description="GS catalytic" evidence="2">
    <location>
        <begin position="70"/>
        <end position="317"/>
    </location>
</feature>
<dbReference type="Gene3D" id="3.10.20.70">
    <property type="entry name" value="Glutamine synthetase, N-terminal domain"/>
    <property type="match status" value="1"/>
</dbReference>
<dbReference type="PROSITE" id="PS51987">
    <property type="entry name" value="GS_CATALYTIC"/>
    <property type="match status" value="1"/>
</dbReference>
<gene>
    <name evidence="3" type="ORF">LCGC14_2563060</name>
</gene>
<evidence type="ECO:0000259" key="2">
    <source>
        <dbReference type="PROSITE" id="PS51987"/>
    </source>
</evidence>
<dbReference type="SUPFAM" id="SSF55931">
    <property type="entry name" value="Glutamine synthetase/guanido kinase"/>
    <property type="match status" value="1"/>
</dbReference>
<reference evidence="3" key="1">
    <citation type="journal article" date="2015" name="Nature">
        <title>Complex archaea that bridge the gap between prokaryotes and eukaryotes.</title>
        <authorList>
            <person name="Spang A."/>
            <person name="Saw J.H."/>
            <person name="Jorgensen S.L."/>
            <person name="Zaremba-Niedzwiedzka K."/>
            <person name="Martijn J."/>
            <person name="Lind A.E."/>
            <person name="van Eijk R."/>
            <person name="Schleper C."/>
            <person name="Guy L."/>
            <person name="Ettema T.J."/>
        </authorList>
    </citation>
    <scope>NUCLEOTIDE SEQUENCE</scope>
</reference>
<dbReference type="InterPro" id="IPR036651">
    <property type="entry name" value="Gln_synt_N_sf"/>
</dbReference>